<keyword evidence="1" id="KW-0472">Membrane</keyword>
<keyword evidence="1" id="KW-1133">Transmembrane helix</keyword>
<accession>A0A7I7U4Z8</accession>
<dbReference type="GO" id="GO:1902201">
    <property type="term" value="P:negative regulation of bacterial-type flagellum-dependent cell motility"/>
    <property type="evidence" value="ECO:0007669"/>
    <property type="project" value="TreeGrafter"/>
</dbReference>
<dbReference type="AlphaFoldDB" id="A0A7I7U4Z8"/>
<name>A0A7I7U4Z8_MYCPF</name>
<sequence length="361" mass="38162">MMYRYADHYDWFSGFLKARSVARYVRAFIVTLALLMTASVLLLLTSAGGPTGGLQKAMMWTAVGGGLVSAALWARRWPTRRQSAAFAAVTTTSITFACLAYPDPLAALLGCIAFTTIGAYLAFFHSTKSVLTFVAIASTVAFAQAVQMALEGRAALAAVDFFMIVQANIAMPVAIHGLLRALRGDLVLAQADADHDPLTGLLNRRAFRRHTLNLLSRGGPGRYLSIAMVDLDDFKALNDALGHAAGDQALIAVAQALRAGTAPSAVIARAGGEEFLIADVTPADHSQQSYQEVCDAIADLDVPVTASVGTAVAVIDMATEGDIDTVVDHLIETADSAMYRAKRNGGNQCHHHGIWPGTAAS</sequence>
<dbReference type="PROSITE" id="PS50887">
    <property type="entry name" value="GGDEF"/>
    <property type="match status" value="1"/>
</dbReference>
<evidence type="ECO:0000256" key="1">
    <source>
        <dbReference type="SAM" id="Phobius"/>
    </source>
</evidence>
<dbReference type="PANTHER" id="PTHR45138:SF9">
    <property type="entry name" value="DIGUANYLATE CYCLASE DGCM-RELATED"/>
    <property type="match status" value="1"/>
</dbReference>
<reference evidence="3 4" key="1">
    <citation type="journal article" date="2019" name="Emerg. Microbes Infect.">
        <title>Comprehensive subspecies identification of 175 nontuberculous mycobacteria species based on 7547 genomic profiles.</title>
        <authorList>
            <person name="Matsumoto Y."/>
            <person name="Kinjo T."/>
            <person name="Motooka D."/>
            <person name="Nabeya D."/>
            <person name="Jung N."/>
            <person name="Uechi K."/>
            <person name="Horii T."/>
            <person name="Iida T."/>
            <person name="Fujita J."/>
            <person name="Nakamura S."/>
        </authorList>
    </citation>
    <scope>NUCLEOTIDE SEQUENCE [LARGE SCALE GENOMIC DNA]</scope>
    <source>
        <strain evidence="3 4">JCM 6367</strain>
    </source>
</reference>
<feature type="transmembrane region" description="Helical" evidence="1">
    <location>
        <begin position="156"/>
        <end position="179"/>
    </location>
</feature>
<dbReference type="InterPro" id="IPR050469">
    <property type="entry name" value="Diguanylate_Cyclase"/>
</dbReference>
<dbReference type="SMART" id="SM00267">
    <property type="entry name" value="GGDEF"/>
    <property type="match status" value="1"/>
</dbReference>
<keyword evidence="1" id="KW-0812">Transmembrane</keyword>
<evidence type="ECO:0000313" key="4">
    <source>
        <dbReference type="Proteomes" id="UP000466554"/>
    </source>
</evidence>
<feature type="transmembrane region" description="Helical" evidence="1">
    <location>
        <begin position="57"/>
        <end position="74"/>
    </location>
</feature>
<dbReference type="Gene3D" id="3.30.70.270">
    <property type="match status" value="1"/>
</dbReference>
<dbReference type="InterPro" id="IPR043128">
    <property type="entry name" value="Rev_trsase/Diguanyl_cyclase"/>
</dbReference>
<dbReference type="Proteomes" id="UP000466554">
    <property type="component" value="Chromosome"/>
</dbReference>
<feature type="transmembrane region" description="Helical" evidence="1">
    <location>
        <begin position="130"/>
        <end position="150"/>
    </location>
</feature>
<dbReference type="Pfam" id="PF00990">
    <property type="entry name" value="GGDEF"/>
    <property type="match status" value="1"/>
</dbReference>
<dbReference type="GO" id="GO:0043709">
    <property type="term" value="P:cell adhesion involved in single-species biofilm formation"/>
    <property type="evidence" value="ECO:0007669"/>
    <property type="project" value="TreeGrafter"/>
</dbReference>
<feature type="domain" description="GGDEF" evidence="2">
    <location>
        <begin position="222"/>
        <end position="354"/>
    </location>
</feature>
<feature type="transmembrane region" description="Helical" evidence="1">
    <location>
        <begin position="107"/>
        <end position="123"/>
    </location>
</feature>
<feature type="transmembrane region" description="Helical" evidence="1">
    <location>
        <begin position="21"/>
        <end position="45"/>
    </location>
</feature>
<dbReference type="CDD" id="cd01949">
    <property type="entry name" value="GGDEF"/>
    <property type="match status" value="1"/>
</dbReference>
<dbReference type="InterPro" id="IPR000160">
    <property type="entry name" value="GGDEF_dom"/>
</dbReference>
<dbReference type="PANTHER" id="PTHR45138">
    <property type="entry name" value="REGULATORY COMPONENTS OF SENSORY TRANSDUCTION SYSTEM"/>
    <property type="match status" value="1"/>
</dbReference>
<dbReference type="NCBIfam" id="TIGR00254">
    <property type="entry name" value="GGDEF"/>
    <property type="match status" value="1"/>
</dbReference>
<evidence type="ECO:0000259" key="2">
    <source>
        <dbReference type="PROSITE" id="PS50887"/>
    </source>
</evidence>
<gene>
    <name evidence="3" type="ORF">MPRF_25580</name>
</gene>
<dbReference type="InterPro" id="IPR029787">
    <property type="entry name" value="Nucleotide_cyclase"/>
</dbReference>
<dbReference type="EMBL" id="AP022598">
    <property type="protein sequence ID" value="BBY75659.1"/>
    <property type="molecule type" value="Genomic_DNA"/>
</dbReference>
<dbReference type="GO" id="GO:0005886">
    <property type="term" value="C:plasma membrane"/>
    <property type="evidence" value="ECO:0007669"/>
    <property type="project" value="TreeGrafter"/>
</dbReference>
<proteinExistence type="predicted"/>
<dbReference type="GO" id="GO:0052621">
    <property type="term" value="F:diguanylate cyclase activity"/>
    <property type="evidence" value="ECO:0007669"/>
    <property type="project" value="TreeGrafter"/>
</dbReference>
<evidence type="ECO:0000313" key="3">
    <source>
        <dbReference type="EMBL" id="BBY75659.1"/>
    </source>
</evidence>
<organism evidence="3 4">
    <name type="scientific">Mycolicibacterium parafortuitum</name>
    <name type="common">Mycobacterium parafortuitum</name>
    <dbReference type="NCBI Taxonomy" id="39692"/>
    <lineage>
        <taxon>Bacteria</taxon>
        <taxon>Bacillati</taxon>
        <taxon>Actinomycetota</taxon>
        <taxon>Actinomycetes</taxon>
        <taxon>Mycobacteriales</taxon>
        <taxon>Mycobacteriaceae</taxon>
        <taxon>Mycolicibacterium</taxon>
    </lineage>
</organism>
<dbReference type="SUPFAM" id="SSF55073">
    <property type="entry name" value="Nucleotide cyclase"/>
    <property type="match status" value="1"/>
</dbReference>
<protein>
    <recommendedName>
        <fullName evidence="2">GGDEF domain-containing protein</fullName>
    </recommendedName>
</protein>
<feature type="transmembrane region" description="Helical" evidence="1">
    <location>
        <begin position="83"/>
        <end position="101"/>
    </location>
</feature>